<gene>
    <name evidence="11" type="ORF">L596_030771</name>
</gene>
<reference evidence="11 12" key="2">
    <citation type="journal article" date="2019" name="G3 (Bethesda)">
        <title>Hybrid Assembly of the Genome of the Entomopathogenic Nematode Steinernema carpocapsae Identifies the X-Chromosome.</title>
        <authorList>
            <person name="Serra L."/>
            <person name="Macchietto M."/>
            <person name="Macias-Munoz A."/>
            <person name="McGill C.J."/>
            <person name="Rodriguez I.M."/>
            <person name="Rodriguez B."/>
            <person name="Murad R."/>
            <person name="Mortazavi A."/>
        </authorList>
    </citation>
    <scope>NUCLEOTIDE SEQUENCE [LARGE SCALE GENOMIC DNA]</scope>
    <source>
        <strain evidence="11 12">ALL</strain>
    </source>
</reference>
<dbReference type="OrthoDB" id="10059529at2759"/>
<sequence length="183" mass="20142">MVKATKITKEDELLLQSFSSSAAINSTSTSALFFVMATCAVLPLLYLFYGINQMDIYESGIILGVSAIAGIYSLIFSYKQMTQNQKPKIERLRQEAIARDICRELADDKKISKKEKDDRVLFKVNEHAAKESAAWAIFYNNALFTAVCLFFAFFVFGSLSGNINCVVSIVGAGGVVALFSTSK</sequence>
<comment type="function">
    <text evidence="1">TRAP proteins are part of a complex whose function is to bind calcium to the ER membrane and thereby regulate the retention of ER resident proteins.</text>
</comment>
<protein>
    <recommendedName>
        <fullName evidence="4">Translocon-associated protein subunit gamma</fullName>
    </recommendedName>
    <alternativeName>
        <fullName evidence="9">Signal sequence receptor subunit gamma</fullName>
    </alternativeName>
</protein>
<evidence type="ECO:0000256" key="7">
    <source>
        <dbReference type="ARBA" id="ARBA00022989"/>
    </source>
</evidence>
<evidence type="ECO:0000313" key="12">
    <source>
        <dbReference type="Proteomes" id="UP000298663"/>
    </source>
</evidence>
<dbReference type="GO" id="GO:0006614">
    <property type="term" value="P:SRP-dependent cotranslational protein targeting to membrane"/>
    <property type="evidence" value="ECO:0007669"/>
    <property type="project" value="InterPro"/>
</dbReference>
<feature type="transmembrane region" description="Helical" evidence="10">
    <location>
        <begin position="31"/>
        <end position="49"/>
    </location>
</feature>
<proteinExistence type="inferred from homology"/>
<evidence type="ECO:0000313" key="11">
    <source>
        <dbReference type="EMBL" id="TKR57518.1"/>
    </source>
</evidence>
<evidence type="ECO:0000256" key="5">
    <source>
        <dbReference type="ARBA" id="ARBA00022692"/>
    </source>
</evidence>
<name>A0A4U5LNQ6_STECR</name>
<dbReference type="AlphaFoldDB" id="A0A4U5LNQ6"/>
<evidence type="ECO:0000256" key="3">
    <source>
        <dbReference type="ARBA" id="ARBA00007990"/>
    </source>
</evidence>
<evidence type="ECO:0000256" key="10">
    <source>
        <dbReference type="SAM" id="Phobius"/>
    </source>
</evidence>
<feature type="transmembrane region" description="Helical" evidence="10">
    <location>
        <begin position="61"/>
        <end position="78"/>
    </location>
</feature>
<evidence type="ECO:0000256" key="4">
    <source>
        <dbReference type="ARBA" id="ARBA00022231"/>
    </source>
</evidence>
<dbReference type="Proteomes" id="UP000298663">
    <property type="component" value="Unassembled WGS sequence"/>
</dbReference>
<comment type="caution">
    <text evidence="11">The sequence shown here is derived from an EMBL/GenBank/DDBJ whole genome shotgun (WGS) entry which is preliminary data.</text>
</comment>
<evidence type="ECO:0000256" key="1">
    <source>
        <dbReference type="ARBA" id="ARBA00002838"/>
    </source>
</evidence>
<dbReference type="PANTHER" id="PTHR13399:SF2">
    <property type="entry name" value="TRANSLOCON-ASSOCIATED PROTEIN SUBUNIT GAMMA"/>
    <property type="match status" value="1"/>
</dbReference>
<keyword evidence="8 10" id="KW-0472">Membrane</keyword>
<dbReference type="PANTHER" id="PTHR13399">
    <property type="entry name" value="TRANSLOCON-ASSOCIATED PROTEIN TRAP , GAMMA SUBUNIT"/>
    <property type="match status" value="1"/>
</dbReference>
<keyword evidence="7 10" id="KW-1133">Transmembrane helix</keyword>
<dbReference type="EMBL" id="AZBU02000015">
    <property type="protein sequence ID" value="TKR57518.1"/>
    <property type="molecule type" value="Genomic_DNA"/>
</dbReference>
<organism evidence="11 12">
    <name type="scientific">Steinernema carpocapsae</name>
    <name type="common">Entomopathogenic nematode</name>
    <dbReference type="NCBI Taxonomy" id="34508"/>
    <lineage>
        <taxon>Eukaryota</taxon>
        <taxon>Metazoa</taxon>
        <taxon>Ecdysozoa</taxon>
        <taxon>Nematoda</taxon>
        <taxon>Chromadorea</taxon>
        <taxon>Rhabditida</taxon>
        <taxon>Tylenchina</taxon>
        <taxon>Panagrolaimomorpha</taxon>
        <taxon>Strongyloidoidea</taxon>
        <taxon>Steinernematidae</taxon>
        <taxon>Steinernema</taxon>
    </lineage>
</organism>
<dbReference type="GO" id="GO:0005789">
    <property type="term" value="C:endoplasmic reticulum membrane"/>
    <property type="evidence" value="ECO:0007669"/>
    <property type="project" value="UniProtKB-SubCell"/>
</dbReference>
<evidence type="ECO:0000256" key="2">
    <source>
        <dbReference type="ARBA" id="ARBA00004477"/>
    </source>
</evidence>
<accession>A0A4U5LNQ6</accession>
<keyword evidence="5 10" id="KW-0812">Transmembrane</keyword>
<reference evidence="11 12" key="1">
    <citation type="journal article" date="2015" name="Genome Biol.">
        <title>Comparative genomics of Steinernema reveals deeply conserved gene regulatory networks.</title>
        <authorList>
            <person name="Dillman A.R."/>
            <person name="Macchietto M."/>
            <person name="Porter C.F."/>
            <person name="Rogers A."/>
            <person name="Williams B."/>
            <person name="Antoshechkin I."/>
            <person name="Lee M.M."/>
            <person name="Goodwin Z."/>
            <person name="Lu X."/>
            <person name="Lewis E.E."/>
            <person name="Goodrich-Blair H."/>
            <person name="Stock S.P."/>
            <person name="Adams B.J."/>
            <person name="Sternberg P.W."/>
            <person name="Mortazavi A."/>
        </authorList>
    </citation>
    <scope>NUCLEOTIDE SEQUENCE [LARGE SCALE GENOMIC DNA]</scope>
    <source>
        <strain evidence="11 12">ALL</strain>
    </source>
</reference>
<evidence type="ECO:0000256" key="9">
    <source>
        <dbReference type="ARBA" id="ARBA00030917"/>
    </source>
</evidence>
<evidence type="ECO:0000256" key="8">
    <source>
        <dbReference type="ARBA" id="ARBA00023136"/>
    </source>
</evidence>
<dbReference type="Pfam" id="PF07074">
    <property type="entry name" value="TRAP-gamma"/>
    <property type="match status" value="1"/>
</dbReference>
<feature type="transmembrane region" description="Helical" evidence="10">
    <location>
        <begin position="161"/>
        <end position="179"/>
    </location>
</feature>
<evidence type="ECO:0000256" key="6">
    <source>
        <dbReference type="ARBA" id="ARBA00022824"/>
    </source>
</evidence>
<keyword evidence="6" id="KW-0256">Endoplasmic reticulum</keyword>
<feature type="transmembrane region" description="Helical" evidence="10">
    <location>
        <begin position="133"/>
        <end position="155"/>
    </location>
</feature>
<comment type="subcellular location">
    <subcellularLocation>
        <location evidence="2">Endoplasmic reticulum membrane</location>
        <topology evidence="2">Multi-pass membrane protein</topology>
    </subcellularLocation>
</comment>
<comment type="similarity">
    <text evidence="3">Belongs to the TRAP-gamma family.</text>
</comment>
<dbReference type="InterPro" id="IPR009779">
    <property type="entry name" value="SSR3"/>
</dbReference>
<dbReference type="STRING" id="34508.A0A4U5LNQ6"/>
<keyword evidence="12" id="KW-1185">Reference proteome</keyword>